<keyword evidence="3" id="KW-0378">Hydrolase</keyword>
<dbReference type="EC" id="3.1.2.4" evidence="2"/>
<accession>A0AAU9IC15</accession>
<evidence type="ECO:0000313" key="6">
    <source>
        <dbReference type="Proteomes" id="UP001162131"/>
    </source>
</evidence>
<dbReference type="GO" id="GO:0003860">
    <property type="term" value="F:3-hydroxyisobutyryl-CoA hydrolase activity"/>
    <property type="evidence" value="ECO:0007669"/>
    <property type="project" value="UniProtKB-EC"/>
</dbReference>
<sequence>MESALNSSFILYEEIHSTFFIKLNRPESLNSFNMEMLNILHSLSRRAKLENKNILWYGEGRALSAGGDIVIMTKGEVDVEEIFESESKLWYSFSQIPTIRIAIMDGITFGGGAGLAWSCSIRVATPKTLWSMPECSIGYCPDVGASHFLSRVNPSELGLYLSLAAERLNGIDCYLFGFAEYYIEKDKKEIIREMQSAGNLIEILEKYHIDPDRNKSKILPVLKELRYCFDVHLNLEIIIYRLKLVGSDWSLKTLKRISELCPLSLRIAKEAFRRGIHMSYRESLIMEYNLAAQLIKHQPTNFNSAVNNKLITKNQKKIEWNPDSIISIGDTTIMPYFINSNGRKLQLPRL</sequence>
<name>A0AAU9IC15_9CILI</name>
<dbReference type="Gene3D" id="3.90.226.10">
    <property type="entry name" value="2-enoyl-CoA Hydratase, Chain A, domain 1"/>
    <property type="match status" value="1"/>
</dbReference>
<dbReference type="Pfam" id="PF16113">
    <property type="entry name" value="ECH_2"/>
    <property type="match status" value="1"/>
</dbReference>
<dbReference type="PANTHER" id="PTHR43176">
    <property type="entry name" value="3-HYDROXYISOBUTYRYL-COA HYDROLASE-RELATED"/>
    <property type="match status" value="1"/>
</dbReference>
<reference evidence="5" key="1">
    <citation type="submission" date="2021-09" db="EMBL/GenBank/DDBJ databases">
        <authorList>
            <consortium name="AG Swart"/>
            <person name="Singh M."/>
            <person name="Singh A."/>
            <person name="Seah K."/>
            <person name="Emmerich C."/>
        </authorList>
    </citation>
    <scope>NUCLEOTIDE SEQUENCE</scope>
    <source>
        <strain evidence="5">ATCC30299</strain>
    </source>
</reference>
<gene>
    <name evidence="5" type="ORF">BSTOLATCC_MIC2728</name>
</gene>
<comment type="catalytic activity">
    <reaction evidence="1">
        <text>3-hydroxy-2-methylpropanoyl-CoA + H2O = 3-hydroxy-2-methylpropanoate + CoA + H(+)</text>
        <dbReference type="Rhea" id="RHEA:20888"/>
        <dbReference type="ChEBI" id="CHEBI:11805"/>
        <dbReference type="ChEBI" id="CHEBI:15377"/>
        <dbReference type="ChEBI" id="CHEBI:15378"/>
        <dbReference type="ChEBI" id="CHEBI:57287"/>
        <dbReference type="ChEBI" id="CHEBI:57340"/>
        <dbReference type="EC" id="3.1.2.4"/>
    </reaction>
</comment>
<dbReference type="GO" id="GO:0006574">
    <property type="term" value="P:L-valine catabolic process"/>
    <property type="evidence" value="ECO:0007669"/>
    <property type="project" value="TreeGrafter"/>
</dbReference>
<dbReference type="InterPro" id="IPR032259">
    <property type="entry name" value="HIBYL-CoA-H"/>
</dbReference>
<evidence type="ECO:0000256" key="3">
    <source>
        <dbReference type="ARBA" id="ARBA00022801"/>
    </source>
</evidence>
<dbReference type="PANTHER" id="PTHR43176:SF3">
    <property type="entry name" value="3-HYDROXYISOBUTYRYL-COA HYDROLASE, MITOCHONDRIAL"/>
    <property type="match status" value="1"/>
</dbReference>
<keyword evidence="6" id="KW-1185">Reference proteome</keyword>
<dbReference type="CDD" id="cd06558">
    <property type="entry name" value="crotonase-like"/>
    <property type="match status" value="1"/>
</dbReference>
<dbReference type="InterPro" id="IPR045004">
    <property type="entry name" value="ECH_dom"/>
</dbReference>
<dbReference type="SUPFAM" id="SSF52096">
    <property type="entry name" value="ClpP/crotonase"/>
    <property type="match status" value="1"/>
</dbReference>
<evidence type="ECO:0000256" key="1">
    <source>
        <dbReference type="ARBA" id="ARBA00001709"/>
    </source>
</evidence>
<comment type="caution">
    <text evidence="5">The sequence shown here is derived from an EMBL/GenBank/DDBJ whole genome shotgun (WGS) entry which is preliminary data.</text>
</comment>
<proteinExistence type="predicted"/>
<dbReference type="EMBL" id="CAJZBQ010000003">
    <property type="protein sequence ID" value="CAG9311022.1"/>
    <property type="molecule type" value="Genomic_DNA"/>
</dbReference>
<protein>
    <recommendedName>
        <fullName evidence="2">3-hydroxyisobutyryl-CoA hydrolase</fullName>
        <ecNumber evidence="2">3.1.2.4</ecNumber>
    </recommendedName>
</protein>
<evidence type="ECO:0000259" key="4">
    <source>
        <dbReference type="Pfam" id="PF16113"/>
    </source>
</evidence>
<evidence type="ECO:0000256" key="2">
    <source>
        <dbReference type="ARBA" id="ARBA00011915"/>
    </source>
</evidence>
<organism evidence="5 6">
    <name type="scientific">Blepharisma stoltei</name>
    <dbReference type="NCBI Taxonomy" id="1481888"/>
    <lineage>
        <taxon>Eukaryota</taxon>
        <taxon>Sar</taxon>
        <taxon>Alveolata</taxon>
        <taxon>Ciliophora</taxon>
        <taxon>Postciliodesmatophora</taxon>
        <taxon>Heterotrichea</taxon>
        <taxon>Heterotrichida</taxon>
        <taxon>Blepharismidae</taxon>
        <taxon>Blepharisma</taxon>
    </lineage>
</organism>
<dbReference type="Proteomes" id="UP001162131">
    <property type="component" value="Unassembled WGS sequence"/>
</dbReference>
<dbReference type="AlphaFoldDB" id="A0AAU9IC15"/>
<feature type="domain" description="Enoyl-CoA hydratase/isomerase" evidence="4">
    <location>
        <begin position="20"/>
        <end position="337"/>
    </location>
</feature>
<evidence type="ECO:0000313" key="5">
    <source>
        <dbReference type="EMBL" id="CAG9311022.1"/>
    </source>
</evidence>
<dbReference type="InterPro" id="IPR029045">
    <property type="entry name" value="ClpP/crotonase-like_dom_sf"/>
</dbReference>